<reference evidence="1 2" key="1">
    <citation type="submission" date="2013-09" db="EMBL/GenBank/DDBJ databases">
        <title>Genome sequencing of Arenimonas malthae.</title>
        <authorList>
            <person name="Chen F."/>
            <person name="Wang G."/>
        </authorList>
    </citation>
    <scope>NUCLEOTIDE SEQUENCE [LARGE SCALE GENOMIC DNA]</scope>
    <source>
        <strain evidence="1 2">CC-JY-1</strain>
    </source>
</reference>
<dbReference type="Proteomes" id="UP000029392">
    <property type="component" value="Unassembled WGS sequence"/>
</dbReference>
<name>A0A091BN49_9GAMM</name>
<dbReference type="PATRIC" id="fig|1384054.3.peg.53"/>
<dbReference type="OrthoDB" id="330204at2"/>
<proteinExistence type="predicted"/>
<gene>
    <name evidence="1" type="ORF">N790_00305</name>
</gene>
<dbReference type="RefSeq" id="WP_043799431.1">
    <property type="nucleotide sequence ID" value="NZ_AVCH01000001.1"/>
</dbReference>
<evidence type="ECO:0000313" key="2">
    <source>
        <dbReference type="Proteomes" id="UP000029392"/>
    </source>
</evidence>
<dbReference type="EMBL" id="AVCH01000001">
    <property type="protein sequence ID" value="KFN52244.1"/>
    <property type="molecule type" value="Genomic_DNA"/>
</dbReference>
<organism evidence="1 2">
    <name type="scientific">Arenimonas malthae CC-JY-1</name>
    <dbReference type="NCBI Taxonomy" id="1384054"/>
    <lineage>
        <taxon>Bacteria</taxon>
        <taxon>Pseudomonadati</taxon>
        <taxon>Pseudomonadota</taxon>
        <taxon>Gammaproteobacteria</taxon>
        <taxon>Lysobacterales</taxon>
        <taxon>Lysobacteraceae</taxon>
        <taxon>Arenimonas</taxon>
    </lineage>
</organism>
<dbReference type="eggNOG" id="ENOG5033D97">
    <property type="taxonomic scope" value="Bacteria"/>
</dbReference>
<protein>
    <recommendedName>
        <fullName evidence="3">DUF2622 domain-containing protein</fullName>
    </recommendedName>
</protein>
<evidence type="ECO:0008006" key="3">
    <source>
        <dbReference type="Google" id="ProtNLM"/>
    </source>
</evidence>
<keyword evidence="2" id="KW-1185">Reference proteome</keyword>
<evidence type="ECO:0000313" key="1">
    <source>
        <dbReference type="EMBL" id="KFN52244.1"/>
    </source>
</evidence>
<comment type="caution">
    <text evidence="1">The sequence shown here is derived from an EMBL/GenBank/DDBJ whole genome shotgun (WGS) entry which is preliminary data.</text>
</comment>
<sequence>MPRFTVRVELHGADTWAHYEKLYEYMAHQGFTDTLVTEQGRVKMPPAEYNYEGTATRAEVLAKAQVAAGRVVTSYAVLVTESAGRTWSGLEKA</sequence>
<dbReference type="AlphaFoldDB" id="A0A091BN49"/>
<accession>A0A091BN49</accession>